<evidence type="ECO:0000256" key="4">
    <source>
        <dbReference type="ARBA" id="ARBA00022741"/>
    </source>
</evidence>
<dbReference type="GO" id="GO:0006420">
    <property type="term" value="P:arginyl-tRNA aminoacylation"/>
    <property type="evidence" value="ECO:0007669"/>
    <property type="project" value="UniProtKB-UniRule"/>
</dbReference>
<keyword evidence="6 10" id="KW-0648">Protein biosynthesis</keyword>
<dbReference type="InterPro" id="IPR014729">
    <property type="entry name" value="Rossmann-like_a/b/a_fold"/>
</dbReference>
<dbReference type="InterPro" id="IPR001278">
    <property type="entry name" value="Arg-tRNA-ligase"/>
</dbReference>
<sequence length="593" mass="67356">MKEKIEKIVLDVLKKMDIETSSLDIVVEIPKDSSNGDYSTNIAMRLASTLKKKPLDIANEIVNNIEDEDFSKVEAVAPGFINFYLSETYLFNEVESIVDNPEGYFKSTLKKGEKLAIEYTDANPFKVLHIGHLYSNTVGESFARLQEALGANVKRLCYQGDIGLHVAKTLWGLEKKLKDESKTFADVEKLPLSERVKYLGDAYVEGAERYDYSDDQEAKKEIDEINYYIFYITNPILEKKDFKRFEDVGMKEKYTKGRSWCLEQFETIYKRLGTKFDHYFFESEVGEAGLKLVLDNVGSMFKEDDGAIIYEGDEEKHLHTRVFVNRYGLPTYEAKELGLAFKKKEEIGYDTSIIITANEQSGYFKVVMDALSKLDIDTANRTKHFSHGVVKLPNAEKMSSRRGGILSAEWLLDETKKKVIKKMKSSSVVSDSDFEDVAEKVTIGAVKYAFLKVTVGSDIAFDFDKAISFDGDTGPYIQYAYSRASALVDEFGMEPTHNVYIKQTSEGAYAQGLLRYIGKYQETLLNSALTYSPSTLCQYLFELSQAFNSFYQNVRLSDMSEEERVPLVLIIKSIMNILKDGLAKLGIEVVDRM</sequence>
<dbReference type="Gene3D" id="1.10.730.10">
    <property type="entry name" value="Isoleucyl-tRNA Synthetase, Domain 1"/>
    <property type="match status" value="1"/>
</dbReference>
<dbReference type="SUPFAM" id="SSF55190">
    <property type="entry name" value="Arginyl-tRNA synthetase (ArgRS), N-terminal 'additional' domain"/>
    <property type="match status" value="1"/>
</dbReference>
<organism evidence="13 14">
    <name type="scientific">Candidatus Dojkabacteria bacterium</name>
    <dbReference type="NCBI Taxonomy" id="2099670"/>
    <lineage>
        <taxon>Bacteria</taxon>
        <taxon>Candidatus Dojkabacteria</taxon>
    </lineage>
</organism>
<evidence type="ECO:0000259" key="11">
    <source>
        <dbReference type="SMART" id="SM00836"/>
    </source>
</evidence>
<evidence type="ECO:0000256" key="3">
    <source>
        <dbReference type="ARBA" id="ARBA00022598"/>
    </source>
</evidence>
<keyword evidence="3 10" id="KW-0436">Ligase</keyword>
<dbReference type="InterPro" id="IPR005148">
    <property type="entry name" value="Arg-tRNA-synth_N"/>
</dbReference>
<protein>
    <recommendedName>
        <fullName evidence="2 9">Arginine--tRNA ligase</fullName>
        <ecNumber evidence="2 9">6.1.1.19</ecNumber>
    </recommendedName>
</protein>
<evidence type="ECO:0000313" key="13">
    <source>
        <dbReference type="EMBL" id="HHX99519.1"/>
    </source>
</evidence>
<comment type="catalytic activity">
    <reaction evidence="8">
        <text>tRNA(Arg) + L-arginine + ATP = L-arginyl-tRNA(Arg) + AMP + diphosphate</text>
        <dbReference type="Rhea" id="RHEA:20301"/>
        <dbReference type="Rhea" id="RHEA-COMP:9658"/>
        <dbReference type="Rhea" id="RHEA-COMP:9673"/>
        <dbReference type="ChEBI" id="CHEBI:30616"/>
        <dbReference type="ChEBI" id="CHEBI:32682"/>
        <dbReference type="ChEBI" id="CHEBI:33019"/>
        <dbReference type="ChEBI" id="CHEBI:78442"/>
        <dbReference type="ChEBI" id="CHEBI:78513"/>
        <dbReference type="ChEBI" id="CHEBI:456215"/>
        <dbReference type="EC" id="6.1.1.19"/>
    </reaction>
</comment>
<dbReference type="SMART" id="SM00836">
    <property type="entry name" value="DALR_1"/>
    <property type="match status" value="1"/>
</dbReference>
<evidence type="ECO:0000256" key="6">
    <source>
        <dbReference type="ARBA" id="ARBA00022917"/>
    </source>
</evidence>
<dbReference type="EC" id="6.1.1.19" evidence="2 9"/>
<proteinExistence type="inferred from homology"/>
<dbReference type="GO" id="GO:0005737">
    <property type="term" value="C:cytoplasm"/>
    <property type="evidence" value="ECO:0007669"/>
    <property type="project" value="UniProtKB-UniRule"/>
</dbReference>
<accession>A0A832QCE5</accession>
<dbReference type="Gene3D" id="3.30.1360.70">
    <property type="entry name" value="Arginyl tRNA synthetase N-terminal domain"/>
    <property type="match status" value="1"/>
</dbReference>
<evidence type="ECO:0000256" key="8">
    <source>
        <dbReference type="ARBA" id="ARBA00049339"/>
    </source>
</evidence>
<feature type="domain" description="DALR anticodon binding" evidence="11">
    <location>
        <begin position="477"/>
        <end position="593"/>
    </location>
</feature>
<comment type="caution">
    <text evidence="13">The sequence shown here is derived from an EMBL/GenBank/DDBJ whole genome shotgun (WGS) entry which is preliminary data.</text>
</comment>
<dbReference type="Pfam" id="PF05746">
    <property type="entry name" value="DALR_1"/>
    <property type="match status" value="1"/>
</dbReference>
<dbReference type="GO" id="GO:0004814">
    <property type="term" value="F:arginine-tRNA ligase activity"/>
    <property type="evidence" value="ECO:0007669"/>
    <property type="project" value="UniProtKB-UniRule"/>
</dbReference>
<gene>
    <name evidence="13" type="primary">argS</name>
    <name evidence="13" type="ORF">GX533_02480</name>
</gene>
<dbReference type="GO" id="GO:0005524">
    <property type="term" value="F:ATP binding"/>
    <property type="evidence" value="ECO:0007669"/>
    <property type="project" value="UniProtKB-KW"/>
</dbReference>
<dbReference type="PANTHER" id="PTHR11956">
    <property type="entry name" value="ARGINYL-TRNA SYNTHETASE"/>
    <property type="match status" value="1"/>
</dbReference>
<comment type="similarity">
    <text evidence="1 10">Belongs to the class-I aminoacyl-tRNA synthetase family.</text>
</comment>
<name>A0A832QCE5_9BACT</name>
<evidence type="ECO:0000259" key="12">
    <source>
        <dbReference type="SMART" id="SM01016"/>
    </source>
</evidence>
<dbReference type="InterPro" id="IPR008909">
    <property type="entry name" value="DALR_anticod-bd"/>
</dbReference>
<dbReference type="SUPFAM" id="SSF47323">
    <property type="entry name" value="Anticodon-binding domain of a subclass of class I aminoacyl-tRNA synthetases"/>
    <property type="match status" value="1"/>
</dbReference>
<dbReference type="Pfam" id="PF03485">
    <property type="entry name" value="Arg_tRNA_synt_N"/>
    <property type="match status" value="1"/>
</dbReference>
<evidence type="ECO:0000256" key="5">
    <source>
        <dbReference type="ARBA" id="ARBA00022840"/>
    </source>
</evidence>
<evidence type="ECO:0000256" key="10">
    <source>
        <dbReference type="RuleBase" id="RU363038"/>
    </source>
</evidence>
<dbReference type="NCBIfam" id="TIGR00456">
    <property type="entry name" value="argS"/>
    <property type="match status" value="1"/>
</dbReference>
<evidence type="ECO:0000256" key="9">
    <source>
        <dbReference type="NCBIfam" id="TIGR00456"/>
    </source>
</evidence>
<evidence type="ECO:0000313" key="14">
    <source>
        <dbReference type="Proteomes" id="UP000576550"/>
    </source>
</evidence>
<dbReference type="Proteomes" id="UP000576550">
    <property type="component" value="Unassembled WGS sequence"/>
</dbReference>
<dbReference type="EMBL" id="DUTP01000004">
    <property type="protein sequence ID" value="HHX99519.1"/>
    <property type="molecule type" value="Genomic_DNA"/>
</dbReference>
<dbReference type="Gene3D" id="3.40.50.620">
    <property type="entry name" value="HUPs"/>
    <property type="match status" value="1"/>
</dbReference>
<feature type="domain" description="Arginyl tRNA synthetase N-terminal" evidence="12">
    <location>
        <begin position="3"/>
        <end position="85"/>
    </location>
</feature>
<dbReference type="AlphaFoldDB" id="A0A832QCE5"/>
<keyword evidence="4 10" id="KW-0547">Nucleotide-binding</keyword>
<dbReference type="InterPro" id="IPR036695">
    <property type="entry name" value="Arg-tRNA-synth_N_sf"/>
</dbReference>
<evidence type="ECO:0000256" key="7">
    <source>
        <dbReference type="ARBA" id="ARBA00023146"/>
    </source>
</evidence>
<evidence type="ECO:0000256" key="2">
    <source>
        <dbReference type="ARBA" id="ARBA00012837"/>
    </source>
</evidence>
<dbReference type="PRINTS" id="PR01038">
    <property type="entry name" value="TRNASYNTHARG"/>
</dbReference>
<dbReference type="SMART" id="SM01016">
    <property type="entry name" value="Arg_tRNA_synt_N"/>
    <property type="match status" value="1"/>
</dbReference>
<dbReference type="PANTHER" id="PTHR11956:SF5">
    <property type="entry name" value="ARGININE--TRNA LIGASE, CYTOPLASMIC"/>
    <property type="match status" value="1"/>
</dbReference>
<keyword evidence="7 10" id="KW-0030">Aminoacyl-tRNA synthetase</keyword>
<dbReference type="InterPro" id="IPR035684">
    <property type="entry name" value="ArgRS_core"/>
</dbReference>
<dbReference type="SUPFAM" id="SSF52374">
    <property type="entry name" value="Nucleotidylyl transferase"/>
    <property type="match status" value="1"/>
</dbReference>
<evidence type="ECO:0000256" key="1">
    <source>
        <dbReference type="ARBA" id="ARBA00005594"/>
    </source>
</evidence>
<reference evidence="13 14" key="1">
    <citation type="journal article" date="2020" name="Biotechnol. Biofuels">
        <title>New insights from the biogas microbiome by comprehensive genome-resolved metagenomics of nearly 1600 species originating from multiple anaerobic digesters.</title>
        <authorList>
            <person name="Campanaro S."/>
            <person name="Treu L."/>
            <person name="Rodriguez-R L.M."/>
            <person name="Kovalovszki A."/>
            <person name="Ziels R.M."/>
            <person name="Maus I."/>
            <person name="Zhu X."/>
            <person name="Kougias P.G."/>
            <person name="Basile A."/>
            <person name="Luo G."/>
            <person name="Schluter A."/>
            <person name="Konstantinidis K.T."/>
            <person name="Angelidaki I."/>
        </authorList>
    </citation>
    <scope>NUCLEOTIDE SEQUENCE [LARGE SCALE GENOMIC DNA]</scope>
    <source>
        <strain evidence="13">AS05jafATM_89</strain>
    </source>
</reference>
<dbReference type="Pfam" id="PF00750">
    <property type="entry name" value="tRNA-synt_1d"/>
    <property type="match status" value="1"/>
</dbReference>
<keyword evidence="5 10" id="KW-0067">ATP-binding</keyword>
<dbReference type="InterPro" id="IPR009080">
    <property type="entry name" value="tRNAsynth_Ia_anticodon-bd"/>
</dbReference>